<dbReference type="AlphaFoldDB" id="F4RN20"/>
<dbReference type="VEuPathDB" id="FungiDB:MELLADRAFT_106913"/>
<dbReference type="OrthoDB" id="10429722at2759"/>
<proteinExistence type="predicted"/>
<dbReference type="RefSeq" id="XP_007410458.1">
    <property type="nucleotide sequence ID" value="XM_007410396.1"/>
</dbReference>
<protein>
    <recommendedName>
        <fullName evidence="4">Secreted protein</fullName>
    </recommendedName>
</protein>
<dbReference type="GeneID" id="18923035"/>
<evidence type="ECO:0000313" key="3">
    <source>
        <dbReference type="Proteomes" id="UP000001072"/>
    </source>
</evidence>
<dbReference type="InParanoid" id="F4RN20"/>
<gene>
    <name evidence="2" type="ORF">MELLADRAFT_106913</name>
</gene>
<sequence>MTMRLTLLSLLILSFVSSYFCYLDEELELPLLTDEVYSHSPTSAENRLKHLYSGEGFSGSLVPTQTKIYNGIINTLCEKVDQLLASETSTPKSAGPSNWKIYYGIAPKVFHQNTHIDKLCALVHEVARLGYEFTSTMYSSENIVHHLLPCINLAYSALNLDSLGMRERMWVVGVLSCLESSIPKEMISGLSGNIRFFRGKFELLLLRGWPLGPTLEKMWPTSLELKHYPPYSVLEALLRVSLVNSVLHQMPTSIKPSPGFEAILHLLLTLKMLIKESNALDLTKDIAARLNEMPSSPRSAGVFDEGKVLIQILLHLQENHLPSKIHFLELCKNHSMAQRVMEVDIGLEDTLSQNSKDILQGLLMGIKKMKTDEIIPALTKVLHENKTILQCRKLLRLLDLANRQNSHYFYSLDTVLSDSITLSQRISWILNEQYPNKNHPTFFRSLGSEFLTLCARKTEELTSFNRRKEIENKLISKGVLLPQNIEPFERVLAWNFEGNRKPKLTEYLETIHSKRSSSKNLWDALRPTDPIVEYVIHIICLKNKDEQLLAWLSHRNGPGFRQLSFKEFDIINFSPLTRTSFESRLQTFEKFNMHSNIDFILGTW</sequence>
<evidence type="ECO:0000256" key="1">
    <source>
        <dbReference type="SAM" id="SignalP"/>
    </source>
</evidence>
<accession>F4RN20</accession>
<dbReference type="EMBL" id="GL883109">
    <property type="protein sequence ID" value="EGG06220.1"/>
    <property type="molecule type" value="Genomic_DNA"/>
</dbReference>
<keyword evidence="3" id="KW-1185">Reference proteome</keyword>
<name>F4RN20_MELLP</name>
<feature type="chain" id="PRO_5003320895" description="Secreted protein" evidence="1">
    <location>
        <begin position="19"/>
        <end position="604"/>
    </location>
</feature>
<organism evidence="3">
    <name type="scientific">Melampsora larici-populina (strain 98AG31 / pathotype 3-4-7)</name>
    <name type="common">Poplar leaf rust fungus</name>
    <dbReference type="NCBI Taxonomy" id="747676"/>
    <lineage>
        <taxon>Eukaryota</taxon>
        <taxon>Fungi</taxon>
        <taxon>Dikarya</taxon>
        <taxon>Basidiomycota</taxon>
        <taxon>Pucciniomycotina</taxon>
        <taxon>Pucciniomycetes</taxon>
        <taxon>Pucciniales</taxon>
        <taxon>Melampsoraceae</taxon>
        <taxon>Melampsora</taxon>
    </lineage>
</organism>
<evidence type="ECO:0000313" key="2">
    <source>
        <dbReference type="EMBL" id="EGG06220.1"/>
    </source>
</evidence>
<feature type="signal peptide" evidence="1">
    <location>
        <begin position="1"/>
        <end position="18"/>
    </location>
</feature>
<reference evidence="3" key="1">
    <citation type="journal article" date="2011" name="Proc. Natl. Acad. Sci. U.S.A.">
        <title>Obligate biotrophy features unraveled by the genomic analysis of rust fungi.</title>
        <authorList>
            <person name="Duplessis S."/>
            <person name="Cuomo C.A."/>
            <person name="Lin Y.-C."/>
            <person name="Aerts A."/>
            <person name="Tisserant E."/>
            <person name="Veneault-Fourrey C."/>
            <person name="Joly D.L."/>
            <person name="Hacquard S."/>
            <person name="Amselem J."/>
            <person name="Cantarel B.L."/>
            <person name="Chiu R."/>
            <person name="Coutinho P.M."/>
            <person name="Feau N."/>
            <person name="Field M."/>
            <person name="Frey P."/>
            <person name="Gelhaye E."/>
            <person name="Goldberg J."/>
            <person name="Grabherr M.G."/>
            <person name="Kodira C.D."/>
            <person name="Kohler A."/>
            <person name="Kuees U."/>
            <person name="Lindquist E.A."/>
            <person name="Lucas S.M."/>
            <person name="Mago R."/>
            <person name="Mauceli E."/>
            <person name="Morin E."/>
            <person name="Murat C."/>
            <person name="Pangilinan J.L."/>
            <person name="Park R."/>
            <person name="Pearson M."/>
            <person name="Quesneville H."/>
            <person name="Rouhier N."/>
            <person name="Sakthikumar S."/>
            <person name="Salamov A.A."/>
            <person name="Schmutz J."/>
            <person name="Selles B."/>
            <person name="Shapiro H."/>
            <person name="Tanguay P."/>
            <person name="Tuskan G.A."/>
            <person name="Henrissat B."/>
            <person name="Van de Peer Y."/>
            <person name="Rouze P."/>
            <person name="Ellis J.G."/>
            <person name="Dodds P.N."/>
            <person name="Schein J.E."/>
            <person name="Zhong S."/>
            <person name="Hamelin R.C."/>
            <person name="Grigoriev I.V."/>
            <person name="Szabo L.J."/>
            <person name="Martin F."/>
        </authorList>
    </citation>
    <scope>NUCLEOTIDE SEQUENCE [LARGE SCALE GENOMIC DNA]</scope>
    <source>
        <strain evidence="3">98AG31 / pathotype 3-4-7</strain>
    </source>
</reference>
<evidence type="ECO:0008006" key="4">
    <source>
        <dbReference type="Google" id="ProtNLM"/>
    </source>
</evidence>
<dbReference type="HOGENOM" id="CLU_452026_0_0_1"/>
<keyword evidence="1" id="KW-0732">Signal</keyword>
<dbReference type="Proteomes" id="UP000001072">
    <property type="component" value="Unassembled WGS sequence"/>
</dbReference>
<dbReference type="KEGG" id="mlr:MELLADRAFT_106913"/>